<keyword evidence="1" id="KW-1133">Transmembrane helix</keyword>
<gene>
    <name evidence="2" type="ORF">TR127412</name>
</gene>
<dbReference type="EMBL" id="GEEE01022210">
    <property type="protein sequence ID" value="JAP41015.1"/>
    <property type="molecule type" value="Transcribed_RNA"/>
</dbReference>
<evidence type="ECO:0000313" key="2">
    <source>
        <dbReference type="EMBL" id="JAP44094.1"/>
    </source>
</evidence>
<dbReference type="EMBL" id="GEEE01008293">
    <property type="protein sequence ID" value="JAP54932.1"/>
    <property type="molecule type" value="Transcribed_RNA"/>
</dbReference>
<organism evidence="2">
    <name type="scientific">Schistocephalus solidus</name>
    <name type="common">Tapeworm</name>
    <dbReference type="NCBI Taxonomy" id="70667"/>
    <lineage>
        <taxon>Eukaryota</taxon>
        <taxon>Metazoa</taxon>
        <taxon>Spiralia</taxon>
        <taxon>Lophotrochozoa</taxon>
        <taxon>Platyhelminthes</taxon>
        <taxon>Cestoda</taxon>
        <taxon>Eucestoda</taxon>
        <taxon>Diphyllobothriidea</taxon>
        <taxon>Diphyllobothriidae</taxon>
        <taxon>Schistocephalus</taxon>
    </lineage>
</organism>
<feature type="transmembrane region" description="Helical" evidence="1">
    <location>
        <begin position="71"/>
        <end position="91"/>
    </location>
</feature>
<sequence>MYKVDERVGVTAIMTGWHRVQTAVGGRTVYFCDVVGHDNAVWPVTAHPGISDQSGMCSERESAKRAGGRRCGVAVIFYIFMPSPLLLFQIMSSSFYGSATPVDSGRIIRGPRIYLQLFCECSCNGTFFPSRSRSPVGLPLYELI</sequence>
<dbReference type="EMBL" id="GEEE01019131">
    <property type="protein sequence ID" value="JAP44094.1"/>
    <property type="molecule type" value="Transcribed_RNA"/>
</dbReference>
<name>A0A0X3NWD9_SCHSO</name>
<evidence type="ECO:0000256" key="1">
    <source>
        <dbReference type="SAM" id="Phobius"/>
    </source>
</evidence>
<accession>A0A0X3NWD9</accession>
<dbReference type="EMBL" id="GEEE01019629">
    <property type="protein sequence ID" value="JAP43596.1"/>
    <property type="molecule type" value="Transcribed_RNA"/>
</dbReference>
<reference evidence="2" key="1">
    <citation type="submission" date="2016-01" db="EMBL/GenBank/DDBJ databases">
        <title>Reference transcriptome for the parasite Schistocephalus solidus: insights into the molecular evolution of parasitism.</title>
        <authorList>
            <person name="Hebert F.O."/>
            <person name="Grambauer S."/>
            <person name="Barber I."/>
            <person name="Landry C.R."/>
            <person name="Aubin-Horth N."/>
        </authorList>
    </citation>
    <scope>NUCLEOTIDE SEQUENCE</scope>
</reference>
<dbReference type="AlphaFoldDB" id="A0A0X3NWD9"/>
<protein>
    <submittedName>
        <fullName evidence="2">Uncharacterized protein</fullName>
    </submittedName>
</protein>
<keyword evidence="1" id="KW-0472">Membrane</keyword>
<keyword evidence="1" id="KW-0812">Transmembrane</keyword>
<proteinExistence type="predicted"/>